<protein>
    <recommendedName>
        <fullName evidence="3">Tryptophan synthase alpha chain</fullName>
    </recommendedName>
</protein>
<accession>A0ABT6NYY2</accession>
<evidence type="ECO:0000313" key="1">
    <source>
        <dbReference type="EMBL" id="MDI1433524.1"/>
    </source>
</evidence>
<gene>
    <name evidence="1" type="ORF">QHF89_28765</name>
</gene>
<keyword evidence="2" id="KW-1185">Reference proteome</keyword>
<dbReference type="RefSeq" id="WP_136968850.1">
    <property type="nucleotide sequence ID" value="NZ_JARZHI010000031.1"/>
</dbReference>
<evidence type="ECO:0008006" key="3">
    <source>
        <dbReference type="Google" id="ProtNLM"/>
    </source>
</evidence>
<name>A0ABT6NYY2_9BACT</name>
<proteinExistence type="predicted"/>
<reference evidence="1 2" key="1">
    <citation type="submission" date="2023-04" db="EMBL/GenBank/DDBJ databases">
        <title>The genome sequence of Polyangium sorediatum DSM14670.</title>
        <authorList>
            <person name="Zhang X."/>
        </authorList>
    </citation>
    <scope>NUCLEOTIDE SEQUENCE [LARGE SCALE GENOMIC DNA]</scope>
    <source>
        <strain evidence="1 2">DSM 14670</strain>
    </source>
</reference>
<dbReference type="Proteomes" id="UP001160301">
    <property type="component" value="Unassembled WGS sequence"/>
</dbReference>
<dbReference type="PROSITE" id="PS51257">
    <property type="entry name" value="PROKAR_LIPOPROTEIN"/>
    <property type="match status" value="1"/>
</dbReference>
<evidence type="ECO:0000313" key="2">
    <source>
        <dbReference type="Proteomes" id="UP001160301"/>
    </source>
</evidence>
<comment type="caution">
    <text evidence="1">The sequence shown here is derived from an EMBL/GenBank/DDBJ whole genome shotgun (WGS) entry which is preliminary data.</text>
</comment>
<dbReference type="EMBL" id="JARZHI010000031">
    <property type="protein sequence ID" value="MDI1433524.1"/>
    <property type="molecule type" value="Genomic_DNA"/>
</dbReference>
<sequence length="408" mass="41039">MAWGRRLGGLVLTAMVVWAGGCLDLEANVPGECTAGQTDPTTPDDCIRKECQGGKLVVVPSDTETPDDANPCTQDTCTEGAPQHTAVDGTTCQVGTSMGECVAGQCEIPCATSEECDDENRCTVDSCVGQVCMFAASGDADPDDMYPCTVDACEGGKESHTPANGAPCGTNGTCNDMGVCIGCGSDGDCPSDDFCSDWACTEKQCVATPRNEGSALPPSDQTTGNCKTKVCHGGLVETIVDATDPFNDGNTCTADQCNEMAPVNPPLASQSPCATPNNPTGMGKCDGAGVCIGCSQASDCVAVASTCNNGVCVSCFDGVKNGGEGDVDCGGICQLKCATSSTCNVGADCSSGVCTDGKCAVPTCSDAVQNGTESDVDCGGSCVKCAPGKSCLKNADCLDMVCTNGICG</sequence>
<organism evidence="1 2">
    <name type="scientific">Polyangium sorediatum</name>
    <dbReference type="NCBI Taxonomy" id="889274"/>
    <lineage>
        <taxon>Bacteria</taxon>
        <taxon>Pseudomonadati</taxon>
        <taxon>Myxococcota</taxon>
        <taxon>Polyangia</taxon>
        <taxon>Polyangiales</taxon>
        <taxon>Polyangiaceae</taxon>
        <taxon>Polyangium</taxon>
    </lineage>
</organism>